<evidence type="ECO:0008006" key="3">
    <source>
        <dbReference type="Google" id="ProtNLM"/>
    </source>
</evidence>
<proteinExistence type="predicted"/>
<name>A0AAV4MPS4_CAEEX</name>
<sequence>MRLLHQRHSPLPVVLCFLASFDSRVNPFLTGSSPCPSRKRTAEPCLASHAVPYLATQQLKRCHRWRMYY</sequence>
<gene>
    <name evidence="1" type="ORF">CEXT_167741</name>
</gene>
<dbReference type="Proteomes" id="UP001054945">
    <property type="component" value="Unassembled WGS sequence"/>
</dbReference>
<evidence type="ECO:0000313" key="2">
    <source>
        <dbReference type="Proteomes" id="UP001054945"/>
    </source>
</evidence>
<reference evidence="1 2" key="1">
    <citation type="submission" date="2021-06" db="EMBL/GenBank/DDBJ databases">
        <title>Caerostris extrusa draft genome.</title>
        <authorList>
            <person name="Kono N."/>
            <person name="Arakawa K."/>
        </authorList>
    </citation>
    <scope>NUCLEOTIDE SEQUENCE [LARGE SCALE GENOMIC DNA]</scope>
</reference>
<protein>
    <recommendedName>
        <fullName evidence="3">Secreted protein</fullName>
    </recommendedName>
</protein>
<dbReference type="EMBL" id="BPLR01002351">
    <property type="protein sequence ID" value="GIX72809.1"/>
    <property type="molecule type" value="Genomic_DNA"/>
</dbReference>
<comment type="caution">
    <text evidence="1">The sequence shown here is derived from an EMBL/GenBank/DDBJ whole genome shotgun (WGS) entry which is preliminary data.</text>
</comment>
<evidence type="ECO:0000313" key="1">
    <source>
        <dbReference type="EMBL" id="GIX72809.1"/>
    </source>
</evidence>
<organism evidence="1 2">
    <name type="scientific">Caerostris extrusa</name>
    <name type="common">Bark spider</name>
    <name type="synonym">Caerostris bankana</name>
    <dbReference type="NCBI Taxonomy" id="172846"/>
    <lineage>
        <taxon>Eukaryota</taxon>
        <taxon>Metazoa</taxon>
        <taxon>Ecdysozoa</taxon>
        <taxon>Arthropoda</taxon>
        <taxon>Chelicerata</taxon>
        <taxon>Arachnida</taxon>
        <taxon>Araneae</taxon>
        <taxon>Araneomorphae</taxon>
        <taxon>Entelegynae</taxon>
        <taxon>Araneoidea</taxon>
        <taxon>Araneidae</taxon>
        <taxon>Caerostris</taxon>
    </lineage>
</organism>
<accession>A0AAV4MPS4</accession>
<keyword evidence="2" id="KW-1185">Reference proteome</keyword>
<dbReference type="AlphaFoldDB" id="A0AAV4MPS4"/>